<dbReference type="Proteomes" id="UP000298714">
    <property type="component" value="Chromosome"/>
</dbReference>
<sequence length="64" mass="6961">MPEAVAIIERALQRWPDRVELWVSLGDLHRGASDFAKALVAYDKAIALAGQPKQADWGSIICAA</sequence>
<accession>A0A4D7C4Q4</accession>
<evidence type="ECO:0000313" key="3">
    <source>
        <dbReference type="Proteomes" id="UP000298714"/>
    </source>
</evidence>
<reference evidence="3" key="1">
    <citation type="submission" date="2019-04" db="EMBL/GenBank/DDBJ databases">
        <title>Complete genome sequence of Sphingomonas sp. W1-2-3.</title>
        <authorList>
            <person name="Im W.T."/>
        </authorList>
    </citation>
    <scope>NUCLEOTIDE SEQUENCE [LARGE SCALE GENOMIC DNA]</scope>
    <source>
        <strain evidence="3">W1-2-3</strain>
    </source>
</reference>
<dbReference type="Gene3D" id="1.25.40.10">
    <property type="entry name" value="Tetratricopeptide repeat domain"/>
    <property type="match status" value="1"/>
</dbReference>
<organism evidence="2 3">
    <name type="scientific">Hankyongella ginsenosidimutans</name>
    <dbReference type="NCBI Taxonomy" id="1763828"/>
    <lineage>
        <taxon>Bacteria</taxon>
        <taxon>Pseudomonadati</taxon>
        <taxon>Pseudomonadota</taxon>
        <taxon>Alphaproteobacteria</taxon>
        <taxon>Sphingomonadales</taxon>
        <taxon>Sphingomonadaceae</taxon>
        <taxon>Hankyongella</taxon>
    </lineage>
</organism>
<dbReference type="InterPro" id="IPR011990">
    <property type="entry name" value="TPR-like_helical_dom_sf"/>
</dbReference>
<dbReference type="AlphaFoldDB" id="A0A4D7C4Q4"/>
<protein>
    <submittedName>
        <fullName evidence="2">Uncharacterized protein</fullName>
    </submittedName>
</protein>
<dbReference type="KEGG" id="hgn:E6W36_12735"/>
<keyword evidence="1" id="KW-0802">TPR repeat</keyword>
<name>A0A4D7C4Q4_9SPHN</name>
<dbReference type="PROSITE" id="PS50005">
    <property type="entry name" value="TPR"/>
    <property type="match status" value="1"/>
</dbReference>
<keyword evidence="3" id="KW-1185">Reference proteome</keyword>
<dbReference type="EMBL" id="CP039704">
    <property type="protein sequence ID" value="QCI80061.1"/>
    <property type="molecule type" value="Genomic_DNA"/>
</dbReference>
<dbReference type="InterPro" id="IPR019734">
    <property type="entry name" value="TPR_rpt"/>
</dbReference>
<feature type="repeat" description="TPR" evidence="1">
    <location>
        <begin position="19"/>
        <end position="52"/>
    </location>
</feature>
<dbReference type="SUPFAM" id="SSF48452">
    <property type="entry name" value="TPR-like"/>
    <property type="match status" value="1"/>
</dbReference>
<gene>
    <name evidence="2" type="ORF">E6W36_12735</name>
</gene>
<proteinExistence type="predicted"/>
<evidence type="ECO:0000256" key="1">
    <source>
        <dbReference type="PROSITE-ProRule" id="PRU00339"/>
    </source>
</evidence>
<evidence type="ECO:0000313" key="2">
    <source>
        <dbReference type="EMBL" id="QCI80061.1"/>
    </source>
</evidence>
<dbReference type="RefSeq" id="WP_222872921.1">
    <property type="nucleotide sequence ID" value="NZ_CP039704.1"/>
</dbReference>